<dbReference type="EMBL" id="JBHLSS010000094">
    <property type="protein sequence ID" value="MFC0710710.1"/>
    <property type="molecule type" value="Genomic_DNA"/>
</dbReference>
<accession>A0ABV6SQU9</accession>
<evidence type="ECO:0008006" key="3">
    <source>
        <dbReference type="Google" id="ProtNLM"/>
    </source>
</evidence>
<reference evidence="1 2" key="1">
    <citation type="submission" date="2024-09" db="EMBL/GenBank/DDBJ databases">
        <authorList>
            <person name="Sun Q."/>
            <person name="Mori K."/>
        </authorList>
    </citation>
    <scope>NUCLEOTIDE SEQUENCE [LARGE SCALE GENOMIC DNA]</scope>
    <source>
        <strain evidence="1 2">NCAIM B.01794</strain>
    </source>
</reference>
<protein>
    <recommendedName>
        <fullName evidence="3">SGNH hydrolase-type esterase domain-containing protein</fullName>
    </recommendedName>
</protein>
<evidence type="ECO:0000313" key="2">
    <source>
        <dbReference type="Proteomes" id="UP001589891"/>
    </source>
</evidence>
<evidence type="ECO:0000313" key="1">
    <source>
        <dbReference type="EMBL" id="MFC0710710.1"/>
    </source>
</evidence>
<dbReference type="Gene3D" id="3.40.50.1110">
    <property type="entry name" value="SGNH hydrolase"/>
    <property type="match status" value="1"/>
</dbReference>
<dbReference type="Proteomes" id="UP001589891">
    <property type="component" value="Unassembled WGS sequence"/>
</dbReference>
<sequence>MIGNPLFASQRGDFVRSIARTAGMKPLDRYIALTGDSRTANSFGGTAPSITGENYGHGAHYCSQSGGRVRTDKGRCNATPGHTTKDWLDNMATYIANGGDAFMNLISVNDRLASNNFSLTRSKRNVETGLRMQLDAGKISCAIAELPTFGDYALSGQQLINHLAMREWYLTHVPDMGVIVVDPWPLMTAADYVEGLHPAQPGALKIAKCGAAPLIELFGVPLSLPTYDEPYDATNSKAGWLTANPLMLGTSGTKSGTGTIVGEVATGWNVAGSSFAGGTARCFKEANPDGGEYQCFELGGTPTSAGSTLALEQVIPLASLATGNILRGLGKTVYFGLSGVGGVSLDLRFVRSGTAYFVKSLDRYNEGWQMSPGPETVPQETPYLTANVSTDTEIKLRCVIYGCQGVPIRGIVKVGNFAGGKVL</sequence>
<organism evidence="1 2">
    <name type="scientific">Azorhizophilus paspali</name>
    <name type="common">Azotobacter paspali</name>
    <dbReference type="NCBI Taxonomy" id="69963"/>
    <lineage>
        <taxon>Bacteria</taxon>
        <taxon>Pseudomonadati</taxon>
        <taxon>Pseudomonadota</taxon>
        <taxon>Gammaproteobacteria</taxon>
        <taxon>Pseudomonadales</taxon>
        <taxon>Pseudomonadaceae</taxon>
        <taxon>Azorhizophilus</taxon>
    </lineage>
</organism>
<dbReference type="InterPro" id="IPR036514">
    <property type="entry name" value="SGNH_hydro_sf"/>
</dbReference>
<name>A0ABV6SQU9_AZOPA</name>
<dbReference type="RefSeq" id="WP_376947072.1">
    <property type="nucleotide sequence ID" value="NZ_CP171449.1"/>
</dbReference>
<gene>
    <name evidence="1" type="ORF">ACFFGX_14530</name>
</gene>
<dbReference type="SUPFAM" id="SSF52266">
    <property type="entry name" value="SGNH hydrolase"/>
    <property type="match status" value="1"/>
</dbReference>
<proteinExistence type="predicted"/>
<keyword evidence="2" id="KW-1185">Reference proteome</keyword>
<comment type="caution">
    <text evidence="1">The sequence shown here is derived from an EMBL/GenBank/DDBJ whole genome shotgun (WGS) entry which is preliminary data.</text>
</comment>